<sequence length="297" mass="32797">MCSNYYVRMADLQKLDILEQLEEKRKGQDTSVDEKENEEDEEDENPEEEEEDSDEGDYDKNVDFDDDEDDYNLNEDVDPDASPKPSSPSKALFIIPLNPSPTPTPTPTPPFSLSSLPTLPSGLITTIVAPFITCPELCNSSSFTYHNFITKFPAYPICEPDVDACDDGVSDPDSDSDSDFDPLSSVIFIESLSSLICPSSMHSFPCLPASEITALVNLGQEFTTFFNKLCLAEDAIRHEIIQIILNLSSSSQRDGSIDPDFAAIAGELELQSLDFVEILEGSSNPLNNINPTIFRGR</sequence>
<protein>
    <submittedName>
        <fullName evidence="5">Uncharacterized protein</fullName>
    </submittedName>
</protein>
<dbReference type="GO" id="GO:0005666">
    <property type="term" value="C:RNA polymerase III complex"/>
    <property type="evidence" value="ECO:0007669"/>
    <property type="project" value="TreeGrafter"/>
</dbReference>
<evidence type="ECO:0000256" key="1">
    <source>
        <dbReference type="ARBA" id="ARBA00004123"/>
    </source>
</evidence>
<feature type="compositionally biased region" description="Acidic residues" evidence="4">
    <location>
        <begin position="64"/>
        <end position="79"/>
    </location>
</feature>
<reference evidence="5" key="1">
    <citation type="submission" date="2022-04" db="EMBL/GenBank/DDBJ databases">
        <title>Carnegiea gigantea Genome sequencing and assembly v2.</title>
        <authorList>
            <person name="Copetti D."/>
            <person name="Sanderson M.J."/>
            <person name="Burquez A."/>
            <person name="Wojciechowski M.F."/>
        </authorList>
    </citation>
    <scope>NUCLEOTIDE SEQUENCE</scope>
    <source>
        <strain evidence="5">SGP5-SGP5p</strain>
        <tissue evidence="5">Aerial part</tissue>
    </source>
</reference>
<feature type="compositionally biased region" description="Pro residues" evidence="4">
    <location>
        <begin position="98"/>
        <end position="110"/>
    </location>
</feature>
<dbReference type="Proteomes" id="UP001153076">
    <property type="component" value="Unassembled WGS sequence"/>
</dbReference>
<dbReference type="PANTHER" id="PTHR15367">
    <property type="entry name" value="DNA-DIRECTED RNA POLYMERASE III"/>
    <property type="match status" value="1"/>
</dbReference>
<keyword evidence="6" id="KW-1185">Reference proteome</keyword>
<feature type="region of interest" description="Disordered" evidence="4">
    <location>
        <begin position="22"/>
        <end position="112"/>
    </location>
</feature>
<name>A0A9Q1KV79_9CARY</name>
<gene>
    <name evidence="5" type="ORF">Cgig2_002218</name>
</gene>
<feature type="compositionally biased region" description="Basic and acidic residues" evidence="4">
    <location>
        <begin position="22"/>
        <end position="34"/>
    </location>
</feature>
<feature type="compositionally biased region" description="Low complexity" evidence="4">
    <location>
        <begin position="83"/>
        <end position="97"/>
    </location>
</feature>
<evidence type="ECO:0000313" key="5">
    <source>
        <dbReference type="EMBL" id="KAJ8449421.1"/>
    </source>
</evidence>
<dbReference type="InterPro" id="IPR024661">
    <property type="entry name" value="RNA_pol_III_Rpc31"/>
</dbReference>
<evidence type="ECO:0000256" key="3">
    <source>
        <dbReference type="ARBA" id="ARBA00023242"/>
    </source>
</evidence>
<organism evidence="5 6">
    <name type="scientific">Carnegiea gigantea</name>
    <dbReference type="NCBI Taxonomy" id="171969"/>
    <lineage>
        <taxon>Eukaryota</taxon>
        <taxon>Viridiplantae</taxon>
        <taxon>Streptophyta</taxon>
        <taxon>Embryophyta</taxon>
        <taxon>Tracheophyta</taxon>
        <taxon>Spermatophyta</taxon>
        <taxon>Magnoliopsida</taxon>
        <taxon>eudicotyledons</taxon>
        <taxon>Gunneridae</taxon>
        <taxon>Pentapetalae</taxon>
        <taxon>Caryophyllales</taxon>
        <taxon>Cactineae</taxon>
        <taxon>Cactaceae</taxon>
        <taxon>Cactoideae</taxon>
        <taxon>Echinocereeae</taxon>
        <taxon>Carnegiea</taxon>
    </lineage>
</organism>
<comment type="subcellular location">
    <subcellularLocation>
        <location evidence="1">Nucleus</location>
    </subcellularLocation>
</comment>
<feature type="compositionally biased region" description="Acidic residues" evidence="4">
    <location>
        <begin position="35"/>
        <end position="57"/>
    </location>
</feature>
<evidence type="ECO:0000313" key="6">
    <source>
        <dbReference type="Proteomes" id="UP001153076"/>
    </source>
</evidence>
<keyword evidence="3" id="KW-0539">Nucleus</keyword>
<dbReference type="PANTHER" id="PTHR15367:SF2">
    <property type="entry name" value="DNA-DIRECTED RNA POLYMERASE III SUBUNIT"/>
    <property type="match status" value="1"/>
</dbReference>
<proteinExistence type="inferred from homology"/>
<dbReference type="AlphaFoldDB" id="A0A9Q1KV79"/>
<comment type="similarity">
    <text evidence="2">Belongs to the eukaryotic RPC7 RNA polymerase subunit family.</text>
</comment>
<comment type="caution">
    <text evidence="5">The sequence shown here is derived from an EMBL/GenBank/DDBJ whole genome shotgun (WGS) entry which is preliminary data.</text>
</comment>
<dbReference type="EMBL" id="JAKOGI010000021">
    <property type="protein sequence ID" value="KAJ8449421.1"/>
    <property type="molecule type" value="Genomic_DNA"/>
</dbReference>
<dbReference type="GO" id="GO:0006383">
    <property type="term" value="P:transcription by RNA polymerase III"/>
    <property type="evidence" value="ECO:0007669"/>
    <property type="project" value="InterPro"/>
</dbReference>
<accession>A0A9Q1KV79</accession>
<evidence type="ECO:0000256" key="2">
    <source>
        <dbReference type="ARBA" id="ARBA00008352"/>
    </source>
</evidence>
<evidence type="ECO:0000256" key="4">
    <source>
        <dbReference type="SAM" id="MobiDB-lite"/>
    </source>
</evidence>